<dbReference type="EMBL" id="QAPF01000054">
    <property type="protein sequence ID" value="TEA19023.1"/>
    <property type="molecule type" value="Genomic_DNA"/>
</dbReference>
<feature type="region of interest" description="Disordered" evidence="1">
    <location>
        <begin position="1"/>
        <end position="52"/>
    </location>
</feature>
<sequence>MAATTWPAGASDKEREKWHFKSQGRNNLLEGADERPVACKSPEPTASTLREGQRNPWFSRAGCVDQHVAYPGSGFIAVGTEQIPTTRRHTHKHGSGPLVESNQVGNGGCFQLQTARRFANFASSPWSSAVDVSALEAHCRMAPACPQNSPESHVRRTGGGYPPGTVAVLLAVRDPLERKVESSSDDRRLTEICAGWQGVTGVCEDAYPCGKRVPEGDALGRDVANKHR</sequence>
<gene>
    <name evidence="2" type="ORF">C8034_v009454</name>
</gene>
<protein>
    <submittedName>
        <fullName evidence="2">Uncharacterized protein</fullName>
    </submittedName>
</protein>
<accession>A0A4R8TKF5</accession>
<evidence type="ECO:0000256" key="1">
    <source>
        <dbReference type="SAM" id="MobiDB-lite"/>
    </source>
</evidence>
<comment type="caution">
    <text evidence="2">The sequence shown here is derived from an EMBL/GenBank/DDBJ whole genome shotgun (WGS) entry which is preliminary data.</text>
</comment>
<dbReference type="AlphaFoldDB" id="A0A4R8TKF5"/>
<keyword evidence="3" id="KW-1185">Reference proteome</keyword>
<name>A0A4R8TKF5_9PEZI</name>
<organism evidence="2 3">
    <name type="scientific">Colletotrichum sidae</name>
    <dbReference type="NCBI Taxonomy" id="1347389"/>
    <lineage>
        <taxon>Eukaryota</taxon>
        <taxon>Fungi</taxon>
        <taxon>Dikarya</taxon>
        <taxon>Ascomycota</taxon>
        <taxon>Pezizomycotina</taxon>
        <taxon>Sordariomycetes</taxon>
        <taxon>Hypocreomycetidae</taxon>
        <taxon>Glomerellales</taxon>
        <taxon>Glomerellaceae</taxon>
        <taxon>Colletotrichum</taxon>
        <taxon>Colletotrichum orbiculare species complex</taxon>
    </lineage>
</organism>
<evidence type="ECO:0000313" key="3">
    <source>
        <dbReference type="Proteomes" id="UP000295604"/>
    </source>
</evidence>
<proteinExistence type="predicted"/>
<evidence type="ECO:0000313" key="2">
    <source>
        <dbReference type="EMBL" id="TEA19023.1"/>
    </source>
</evidence>
<reference evidence="2 3" key="1">
    <citation type="submission" date="2018-11" db="EMBL/GenBank/DDBJ databases">
        <title>Genome sequence and assembly of Colletotrichum sidae.</title>
        <authorList>
            <person name="Gan P."/>
            <person name="Shirasu K."/>
        </authorList>
    </citation>
    <scope>NUCLEOTIDE SEQUENCE [LARGE SCALE GENOMIC DNA]</scope>
    <source>
        <strain evidence="2 3">CBS 518.97</strain>
    </source>
</reference>
<dbReference type="Proteomes" id="UP000295604">
    <property type="component" value="Unassembled WGS sequence"/>
</dbReference>